<dbReference type="Ensembl" id="ENSCINT00000035905.1">
    <property type="protein sequence ID" value="ENSCINP00000033174.1"/>
    <property type="gene ID" value="ENSCING00000018715.1"/>
</dbReference>
<reference evidence="1" key="3">
    <citation type="submission" date="2025-08" db="UniProtKB">
        <authorList>
            <consortium name="Ensembl"/>
        </authorList>
    </citation>
    <scope>IDENTIFICATION</scope>
</reference>
<dbReference type="AlphaFoldDB" id="H2XU40"/>
<proteinExistence type="predicted"/>
<name>H2XU40_CIOIN</name>
<dbReference type="InParanoid" id="H2XU40"/>
<organism evidence="1 2">
    <name type="scientific">Ciona intestinalis</name>
    <name type="common">Transparent sea squirt</name>
    <name type="synonym">Ascidia intestinalis</name>
    <dbReference type="NCBI Taxonomy" id="7719"/>
    <lineage>
        <taxon>Eukaryota</taxon>
        <taxon>Metazoa</taxon>
        <taxon>Chordata</taxon>
        <taxon>Tunicata</taxon>
        <taxon>Ascidiacea</taxon>
        <taxon>Phlebobranchia</taxon>
        <taxon>Cionidae</taxon>
        <taxon>Ciona</taxon>
    </lineage>
</organism>
<reference evidence="1" key="2">
    <citation type="journal article" date="2008" name="Genome Biol.">
        <title>Improved genome assembly and evidence-based global gene model set for the chordate Ciona intestinalis: new insight into intron and operon populations.</title>
        <authorList>
            <person name="Satou Y."/>
            <person name="Mineta K."/>
            <person name="Ogasawara M."/>
            <person name="Sasakura Y."/>
            <person name="Shoguchi E."/>
            <person name="Ueno K."/>
            <person name="Yamada L."/>
            <person name="Matsumoto J."/>
            <person name="Wasserscheid J."/>
            <person name="Dewar K."/>
            <person name="Wiley G.B."/>
            <person name="Macmil S.L."/>
            <person name="Roe B.A."/>
            <person name="Zeller R.W."/>
            <person name="Hastings K.E."/>
            <person name="Lemaire P."/>
            <person name="Lindquist E."/>
            <person name="Endo T."/>
            <person name="Hotta K."/>
            <person name="Inaba K."/>
        </authorList>
    </citation>
    <scope>NUCLEOTIDE SEQUENCE [LARGE SCALE GENOMIC DNA]</scope>
    <source>
        <strain evidence="1">wild type</strain>
    </source>
</reference>
<protein>
    <submittedName>
        <fullName evidence="1">Uncharacterized protein</fullName>
    </submittedName>
</protein>
<sequence>MLFNLFDLARSHCKFGIEGLVSEARTGKVIGDRTDEQFEHSSTRDEIDALHVYTCCGRWCCSVREGHIGGES</sequence>
<dbReference type="HOGENOM" id="CLU_2721482_0_0_1"/>
<dbReference type="EMBL" id="EAAA01002199">
    <property type="status" value="NOT_ANNOTATED_CDS"/>
    <property type="molecule type" value="Genomic_DNA"/>
</dbReference>
<keyword evidence="2" id="KW-1185">Reference proteome</keyword>
<dbReference type="Proteomes" id="UP000008144">
    <property type="component" value="Chromosome 5"/>
</dbReference>
<reference evidence="2" key="1">
    <citation type="journal article" date="2002" name="Science">
        <title>The draft genome of Ciona intestinalis: insights into chordate and vertebrate origins.</title>
        <authorList>
            <person name="Dehal P."/>
            <person name="Satou Y."/>
            <person name="Campbell R.K."/>
            <person name="Chapman J."/>
            <person name="Degnan B."/>
            <person name="De Tomaso A."/>
            <person name="Davidson B."/>
            <person name="Di Gregorio A."/>
            <person name="Gelpke M."/>
            <person name="Goodstein D.M."/>
            <person name="Harafuji N."/>
            <person name="Hastings K.E."/>
            <person name="Ho I."/>
            <person name="Hotta K."/>
            <person name="Huang W."/>
            <person name="Kawashima T."/>
            <person name="Lemaire P."/>
            <person name="Martinez D."/>
            <person name="Meinertzhagen I.A."/>
            <person name="Necula S."/>
            <person name="Nonaka M."/>
            <person name="Putnam N."/>
            <person name="Rash S."/>
            <person name="Saiga H."/>
            <person name="Satake M."/>
            <person name="Terry A."/>
            <person name="Yamada L."/>
            <person name="Wang H.G."/>
            <person name="Awazu S."/>
            <person name="Azumi K."/>
            <person name="Boore J."/>
            <person name="Branno M."/>
            <person name="Chin-Bow S."/>
            <person name="DeSantis R."/>
            <person name="Doyle S."/>
            <person name="Francino P."/>
            <person name="Keys D.N."/>
            <person name="Haga S."/>
            <person name="Hayashi H."/>
            <person name="Hino K."/>
            <person name="Imai K.S."/>
            <person name="Inaba K."/>
            <person name="Kano S."/>
            <person name="Kobayashi K."/>
            <person name="Kobayashi M."/>
            <person name="Lee B.I."/>
            <person name="Makabe K.W."/>
            <person name="Manohar C."/>
            <person name="Matassi G."/>
            <person name="Medina M."/>
            <person name="Mochizuki Y."/>
            <person name="Mount S."/>
            <person name="Morishita T."/>
            <person name="Miura S."/>
            <person name="Nakayama A."/>
            <person name="Nishizaka S."/>
            <person name="Nomoto H."/>
            <person name="Ohta F."/>
            <person name="Oishi K."/>
            <person name="Rigoutsos I."/>
            <person name="Sano M."/>
            <person name="Sasaki A."/>
            <person name="Sasakura Y."/>
            <person name="Shoguchi E."/>
            <person name="Shin-i T."/>
            <person name="Spagnuolo A."/>
            <person name="Stainier D."/>
            <person name="Suzuki M.M."/>
            <person name="Tassy O."/>
            <person name="Takatori N."/>
            <person name="Tokuoka M."/>
            <person name="Yagi K."/>
            <person name="Yoshizaki F."/>
            <person name="Wada S."/>
            <person name="Zhang C."/>
            <person name="Hyatt P.D."/>
            <person name="Larimer F."/>
            <person name="Detter C."/>
            <person name="Doggett N."/>
            <person name="Glavina T."/>
            <person name="Hawkins T."/>
            <person name="Richardson P."/>
            <person name="Lucas S."/>
            <person name="Kohara Y."/>
            <person name="Levine M."/>
            <person name="Satoh N."/>
            <person name="Rokhsar D.S."/>
        </authorList>
    </citation>
    <scope>NUCLEOTIDE SEQUENCE [LARGE SCALE GENOMIC DNA]</scope>
</reference>
<evidence type="ECO:0000313" key="1">
    <source>
        <dbReference type="Ensembl" id="ENSCINP00000033174.1"/>
    </source>
</evidence>
<reference evidence="1" key="4">
    <citation type="submission" date="2025-09" db="UniProtKB">
        <authorList>
            <consortium name="Ensembl"/>
        </authorList>
    </citation>
    <scope>IDENTIFICATION</scope>
</reference>
<evidence type="ECO:0000313" key="2">
    <source>
        <dbReference type="Proteomes" id="UP000008144"/>
    </source>
</evidence>
<accession>H2XU40</accession>